<evidence type="ECO:0008006" key="3">
    <source>
        <dbReference type="Google" id="ProtNLM"/>
    </source>
</evidence>
<dbReference type="Proteomes" id="UP000293781">
    <property type="component" value="Unassembled WGS sequence"/>
</dbReference>
<comment type="caution">
    <text evidence="1">The sequence shown here is derived from an EMBL/GenBank/DDBJ whole genome shotgun (WGS) entry which is preliminary data.</text>
</comment>
<proteinExistence type="predicted"/>
<keyword evidence="2" id="KW-1185">Reference proteome</keyword>
<dbReference type="AlphaFoldDB" id="A0A4Q7UAZ6"/>
<protein>
    <recommendedName>
        <fullName evidence="3">SMI1/KNR4 family protein</fullName>
    </recommendedName>
</protein>
<organism evidence="1 2">
    <name type="scientific">Micromonospora violae</name>
    <dbReference type="NCBI Taxonomy" id="1278207"/>
    <lineage>
        <taxon>Bacteria</taxon>
        <taxon>Bacillati</taxon>
        <taxon>Actinomycetota</taxon>
        <taxon>Actinomycetes</taxon>
        <taxon>Micromonosporales</taxon>
        <taxon>Micromonosporaceae</taxon>
        <taxon>Micromonospora</taxon>
    </lineage>
</organism>
<dbReference type="EMBL" id="SHKK01000001">
    <property type="protein sequence ID" value="RZT77814.1"/>
    <property type="molecule type" value="Genomic_DNA"/>
</dbReference>
<name>A0A4Q7UAZ6_9ACTN</name>
<reference evidence="1 2" key="1">
    <citation type="submission" date="2019-02" db="EMBL/GenBank/DDBJ databases">
        <title>Sequencing the genomes of 1000 actinobacteria strains.</title>
        <authorList>
            <person name="Klenk H.-P."/>
        </authorList>
    </citation>
    <scope>NUCLEOTIDE SEQUENCE [LARGE SCALE GENOMIC DNA]</scope>
    <source>
        <strain evidence="1 2">DSM 45888</strain>
    </source>
</reference>
<evidence type="ECO:0000313" key="2">
    <source>
        <dbReference type="Proteomes" id="UP000293781"/>
    </source>
</evidence>
<accession>A0A4Q7UAZ6</accession>
<sequence length="173" mass="18843">MTDENLTLPAVLVEAHTAGFFHEHSGHDFDPYDTFMGSGEMIEWWQNWTNDPMAGAPPFRAFGQDGTGGLAAFWLRNPGHPLDRQSVVFLGSEGEYTLIARDLGDYLWLLANGVGPLETVDGIERVPEPIPALTTIAQRHTGSARRSTTEVIAAAQAQFPAFEALLNAHAPAE</sequence>
<dbReference type="RefSeq" id="WP_208758308.1">
    <property type="nucleotide sequence ID" value="NZ_SHKK01000001.1"/>
</dbReference>
<evidence type="ECO:0000313" key="1">
    <source>
        <dbReference type="EMBL" id="RZT77814.1"/>
    </source>
</evidence>
<gene>
    <name evidence="1" type="ORF">EV382_0975</name>
</gene>